<dbReference type="GO" id="GO:0016020">
    <property type="term" value="C:membrane"/>
    <property type="evidence" value="ECO:0007669"/>
    <property type="project" value="TreeGrafter"/>
</dbReference>
<sequence length="725" mass="79942">MRPFGLWPLLFASPAPEISPAGQVVNHFRELYRDLDDANANVQYTPSISFNYVVPPSETDSSSWRCDSQKDVLESRADGADKFFQCVSASHESRKPLALYLPGLDGKGISANLQFDDLAETFEFWRMTVSTDDKTSFTGLVDAVSKFINDAAVMFDRDVVLIGESFGGLLAPAVAIRARSEYFRAHNGEEHLLDPIKGLVLVNPATSFEDTNWSTFAPLLAQLKHLKDDSGQNSNLPFGLPTPYSVVGGLALAASIPDSNQFQRIVSLITDTKVRSVEELTDVLENMVAGFGILDDQLPADIVEHRVGQWLPVGSKVVNPRLSSLNVPTLVIAGQEDNMLPTKKEADRLVNIMPNCTKMEIEGSGHFVLDERVNLTNAIIESNIAPIELPKIDYDPIADWELPSDDIVRETIENRVKPLRNLVSPVFISTGQDGRRRMGLSHLPASEDGKPMLFVANHQFGGLDLGIIISQLIEERSIKARGLAHPIVFQSGNGNPFGGNDGPAQTEQVQDANGDPFSPGLFETFGAVMVTPRNYYRLMQTGQNALLFPGGVREVFHGKDEAHQLFWPEKVDFVRIAAKWNATVVPISAVGAADSVNILIDAPDILKLPFGIGERAANNSANVMSARFDGDEQSELFQPPFALPKPLPARHYFVFGTPMDTEHLDHSDKEGCENFYDNVKSEMMRGFDDILQARENDPWKDTARRIAFEQVTGKIAPTFSVNELH</sequence>
<evidence type="ECO:0000259" key="1">
    <source>
        <dbReference type="Pfam" id="PF12697"/>
    </source>
</evidence>
<dbReference type="Pfam" id="PF12697">
    <property type="entry name" value="Abhydrolase_6"/>
    <property type="match status" value="1"/>
</dbReference>
<dbReference type="InterPro" id="IPR000073">
    <property type="entry name" value="AB_hydrolase_1"/>
</dbReference>
<dbReference type="InterPro" id="IPR029058">
    <property type="entry name" value="AB_hydrolase_fold"/>
</dbReference>
<dbReference type="Gene3D" id="3.40.50.1820">
    <property type="entry name" value="alpha/beta hydrolase"/>
    <property type="match status" value="1"/>
</dbReference>
<feature type="domain" description="AB hydrolase-1" evidence="1">
    <location>
        <begin position="135"/>
        <end position="371"/>
    </location>
</feature>
<reference evidence="2" key="1">
    <citation type="submission" date="2021-01" db="EMBL/GenBank/DDBJ databases">
        <authorList>
            <person name="Corre E."/>
            <person name="Pelletier E."/>
            <person name="Niang G."/>
            <person name="Scheremetjew M."/>
            <person name="Finn R."/>
            <person name="Kale V."/>
            <person name="Holt S."/>
            <person name="Cochrane G."/>
            <person name="Meng A."/>
            <person name="Brown T."/>
            <person name="Cohen L."/>
        </authorList>
    </citation>
    <scope>NUCLEOTIDE SEQUENCE</scope>
    <source>
        <strain evidence="2">Isolate 1302-5</strain>
    </source>
</reference>
<dbReference type="EMBL" id="HBKQ01004435">
    <property type="protein sequence ID" value="CAE2206943.1"/>
    <property type="molecule type" value="Transcribed_RNA"/>
</dbReference>
<name>A0A7S4HRM0_9STRA</name>
<organism evidence="2">
    <name type="scientific">Odontella aurita</name>
    <dbReference type="NCBI Taxonomy" id="265563"/>
    <lineage>
        <taxon>Eukaryota</taxon>
        <taxon>Sar</taxon>
        <taxon>Stramenopiles</taxon>
        <taxon>Ochrophyta</taxon>
        <taxon>Bacillariophyta</taxon>
        <taxon>Mediophyceae</taxon>
        <taxon>Biddulphiophycidae</taxon>
        <taxon>Eupodiscales</taxon>
        <taxon>Odontellaceae</taxon>
        <taxon>Odontella</taxon>
    </lineage>
</organism>
<dbReference type="PANTHER" id="PTHR22753">
    <property type="entry name" value="TRANSMEMBRANE PROTEIN 68"/>
    <property type="match status" value="1"/>
</dbReference>
<proteinExistence type="predicted"/>
<gene>
    <name evidence="2" type="ORF">OAUR00152_LOCUS3038</name>
</gene>
<accession>A0A7S4HRM0</accession>
<dbReference type="PANTHER" id="PTHR22753:SF14">
    <property type="entry name" value="MONOACYLGLYCEROL_DIACYLGLYCEROL O-ACYLTRANSFERASE"/>
    <property type="match status" value="1"/>
</dbReference>
<protein>
    <recommendedName>
        <fullName evidence="1">AB hydrolase-1 domain-containing protein</fullName>
    </recommendedName>
</protein>
<dbReference type="SUPFAM" id="SSF53474">
    <property type="entry name" value="alpha/beta-Hydrolases"/>
    <property type="match status" value="1"/>
</dbReference>
<evidence type="ECO:0000313" key="2">
    <source>
        <dbReference type="EMBL" id="CAE2206943.1"/>
    </source>
</evidence>
<dbReference type="AlphaFoldDB" id="A0A7S4HRM0"/>